<evidence type="ECO:0000313" key="2">
    <source>
        <dbReference type="EMBL" id="VDM69008.1"/>
    </source>
</evidence>
<dbReference type="EMBL" id="UYYB01010761">
    <property type="protein sequence ID" value="VDM69008.1"/>
    <property type="molecule type" value="Genomic_DNA"/>
</dbReference>
<reference evidence="2 3" key="1">
    <citation type="submission" date="2018-11" db="EMBL/GenBank/DDBJ databases">
        <authorList>
            <consortium name="Pathogen Informatics"/>
        </authorList>
    </citation>
    <scope>NUCLEOTIDE SEQUENCE [LARGE SCALE GENOMIC DNA]</scope>
</reference>
<dbReference type="AlphaFoldDB" id="A0A3P7KMH9"/>
<keyword evidence="3" id="KW-1185">Reference proteome</keyword>
<feature type="region of interest" description="Disordered" evidence="1">
    <location>
        <begin position="49"/>
        <end position="121"/>
    </location>
</feature>
<accession>A0A3P7KMH9</accession>
<name>A0A3P7KMH9_STRVU</name>
<feature type="compositionally biased region" description="Polar residues" evidence="1">
    <location>
        <begin position="181"/>
        <end position="194"/>
    </location>
</feature>
<proteinExistence type="predicted"/>
<feature type="compositionally biased region" description="Low complexity" evidence="1">
    <location>
        <begin position="49"/>
        <end position="73"/>
    </location>
</feature>
<dbReference type="OrthoDB" id="5857347at2759"/>
<feature type="compositionally biased region" description="Low complexity" evidence="1">
    <location>
        <begin position="81"/>
        <end position="119"/>
    </location>
</feature>
<gene>
    <name evidence="2" type="ORF">SVUK_LOCUS4006</name>
</gene>
<evidence type="ECO:0000313" key="3">
    <source>
        <dbReference type="Proteomes" id="UP000270094"/>
    </source>
</evidence>
<dbReference type="Proteomes" id="UP000270094">
    <property type="component" value="Unassembled WGS sequence"/>
</dbReference>
<evidence type="ECO:0000256" key="1">
    <source>
        <dbReference type="SAM" id="MobiDB-lite"/>
    </source>
</evidence>
<organism evidence="2 3">
    <name type="scientific">Strongylus vulgaris</name>
    <name type="common">Blood worm</name>
    <dbReference type="NCBI Taxonomy" id="40348"/>
    <lineage>
        <taxon>Eukaryota</taxon>
        <taxon>Metazoa</taxon>
        <taxon>Ecdysozoa</taxon>
        <taxon>Nematoda</taxon>
        <taxon>Chromadorea</taxon>
        <taxon>Rhabditida</taxon>
        <taxon>Rhabditina</taxon>
        <taxon>Rhabditomorpha</taxon>
        <taxon>Strongyloidea</taxon>
        <taxon>Strongylidae</taxon>
        <taxon>Strongylus</taxon>
    </lineage>
</organism>
<feature type="region of interest" description="Disordered" evidence="1">
    <location>
        <begin position="139"/>
        <end position="194"/>
    </location>
</feature>
<protein>
    <submittedName>
        <fullName evidence="2">Uncharacterized protein</fullName>
    </submittedName>
</protein>
<feature type="compositionally biased region" description="Low complexity" evidence="1">
    <location>
        <begin position="142"/>
        <end position="180"/>
    </location>
</feature>
<sequence>MREMFTAQVSPAESLTFAKYVKFVGDGPGSTLPPCPEPNGTMFTTMTPTTTTTTTATSHVTSCSSSAVPSTTTKAQTPLPSSSGTGTSANTGRTTQNSASTSTGTTGTNSPGTSATTPSLSTGTAKAIILNQEIPAEQDVVSSTSTSGGAATATTSSGASSTATSSSTPGSTTSGSTTTTFQTTPSAEGSSTVTSNACVVQELTGESKKTRFRMPTVYSTLPEDDPFYNWMSSIYEYMSKEKEICDQPAIKDLNSITEDQLYGFLATLSAVHPGPFCSLCDRFMNEVRERVFMINPMWGVSCAFLAKKIYCEW</sequence>